<keyword evidence="4" id="KW-1185">Reference proteome</keyword>
<dbReference type="PANTHER" id="PTHR46599:SF3">
    <property type="entry name" value="PIGGYBAC TRANSPOSABLE ELEMENT-DERIVED PROTEIN 4"/>
    <property type="match status" value="1"/>
</dbReference>
<comment type="caution">
    <text evidence="3">The sequence shown here is derived from an EMBL/GenBank/DDBJ whole genome shotgun (WGS) entry which is preliminary data.</text>
</comment>
<organism evidence="3 4">
    <name type="scientific">Plakobranchus ocellatus</name>
    <dbReference type="NCBI Taxonomy" id="259542"/>
    <lineage>
        <taxon>Eukaryota</taxon>
        <taxon>Metazoa</taxon>
        <taxon>Spiralia</taxon>
        <taxon>Lophotrochozoa</taxon>
        <taxon>Mollusca</taxon>
        <taxon>Gastropoda</taxon>
        <taxon>Heterobranchia</taxon>
        <taxon>Euthyneura</taxon>
        <taxon>Panpulmonata</taxon>
        <taxon>Sacoglossa</taxon>
        <taxon>Placobranchoidea</taxon>
        <taxon>Plakobranchidae</taxon>
        <taxon>Plakobranchus</taxon>
    </lineage>
</organism>
<dbReference type="Proteomes" id="UP000735302">
    <property type="component" value="Unassembled WGS sequence"/>
</dbReference>
<gene>
    <name evidence="3" type="ORF">PoB_001784300</name>
</gene>
<evidence type="ECO:0000259" key="2">
    <source>
        <dbReference type="Pfam" id="PF13843"/>
    </source>
</evidence>
<dbReference type="PANTHER" id="PTHR46599">
    <property type="entry name" value="PIGGYBAC TRANSPOSABLE ELEMENT-DERIVED PROTEIN 4"/>
    <property type="match status" value="1"/>
</dbReference>
<sequence length="261" mass="29750">MENHEPIQVIDLGDPQTLHQLATDEGSPVPFISEFSVANENSDIEDEEPDDLPVRRGQPIYRESLDEDNDEDDGDDDGAALLTTWRNGATPAENLNFSGPTGLQVAMEDTTPMDYLRLMVMDEMVLSMVTETNRYATQTLAHKELSPNSRFHRWMEVTLEEMWAFLGLIVSMGLIVIDYLEDYWSMDAMYKLPFYTAVMNKDKILYDFGFFCTSATMKSKFLEASLDTTPYSRSGLLSTNWHTISRLSLLLGKTSQLMRPW</sequence>
<evidence type="ECO:0000256" key="1">
    <source>
        <dbReference type="SAM" id="MobiDB-lite"/>
    </source>
</evidence>
<dbReference type="InterPro" id="IPR029526">
    <property type="entry name" value="PGBD"/>
</dbReference>
<evidence type="ECO:0000313" key="4">
    <source>
        <dbReference type="Proteomes" id="UP000735302"/>
    </source>
</evidence>
<protein>
    <submittedName>
        <fullName evidence="3">PiggyBac transposable element-derived protein 4</fullName>
    </submittedName>
</protein>
<proteinExistence type="predicted"/>
<feature type="region of interest" description="Disordered" evidence="1">
    <location>
        <begin position="1"/>
        <end position="27"/>
    </location>
</feature>
<dbReference type="EMBL" id="BLXT01002128">
    <property type="protein sequence ID" value="GFN91337.1"/>
    <property type="molecule type" value="Genomic_DNA"/>
</dbReference>
<accession>A0AAV3Z9A2</accession>
<feature type="domain" description="PiggyBac transposable element-derived protein" evidence="2">
    <location>
        <begin position="111"/>
        <end position="202"/>
    </location>
</feature>
<reference evidence="3 4" key="1">
    <citation type="journal article" date="2021" name="Elife">
        <title>Chloroplast acquisition without the gene transfer in kleptoplastic sea slugs, Plakobranchus ocellatus.</title>
        <authorList>
            <person name="Maeda T."/>
            <person name="Takahashi S."/>
            <person name="Yoshida T."/>
            <person name="Shimamura S."/>
            <person name="Takaki Y."/>
            <person name="Nagai Y."/>
            <person name="Toyoda A."/>
            <person name="Suzuki Y."/>
            <person name="Arimoto A."/>
            <person name="Ishii H."/>
            <person name="Satoh N."/>
            <person name="Nishiyama T."/>
            <person name="Hasebe M."/>
            <person name="Maruyama T."/>
            <person name="Minagawa J."/>
            <person name="Obokata J."/>
            <person name="Shigenobu S."/>
        </authorList>
    </citation>
    <scope>NUCLEOTIDE SEQUENCE [LARGE SCALE GENOMIC DNA]</scope>
</reference>
<dbReference type="Pfam" id="PF13843">
    <property type="entry name" value="DDE_Tnp_1_7"/>
    <property type="match status" value="1"/>
</dbReference>
<dbReference type="AlphaFoldDB" id="A0AAV3Z9A2"/>
<evidence type="ECO:0000313" key="3">
    <source>
        <dbReference type="EMBL" id="GFN91337.1"/>
    </source>
</evidence>
<name>A0AAV3Z9A2_9GAST</name>